<dbReference type="SUPFAM" id="SSF81324">
    <property type="entry name" value="Voltage-gated potassium channels"/>
    <property type="match status" value="2"/>
</dbReference>
<evidence type="ECO:0000313" key="12">
    <source>
        <dbReference type="Ensembl" id="ENSECAP00000024408.1"/>
    </source>
</evidence>
<dbReference type="GeneID" id="111770287"/>
<dbReference type="Ensembl" id="ENSECAT00000042105.3">
    <property type="protein sequence ID" value="ENSECAP00000024408.1"/>
    <property type="gene ID" value="ENSECAG00000038995.3"/>
</dbReference>
<dbReference type="AlphaFoldDB" id="A0A3Q2H3J0"/>
<dbReference type="KEGG" id="ecb:111770287"/>
<keyword evidence="6 9" id="KW-0406">Ion transport</keyword>
<feature type="transmembrane region" description="Helical" evidence="10">
    <location>
        <begin position="182"/>
        <end position="200"/>
    </location>
</feature>
<comment type="subcellular location">
    <subcellularLocation>
        <location evidence="1">Membrane</location>
        <topology evidence="1">Multi-pass membrane protein</topology>
    </subcellularLocation>
</comment>
<dbReference type="GO" id="GO:0022841">
    <property type="term" value="F:potassium ion leak channel activity"/>
    <property type="evidence" value="ECO:0000318"/>
    <property type="project" value="GO_Central"/>
</dbReference>
<reference evidence="12" key="2">
    <citation type="submission" date="2025-05" db="UniProtKB">
        <authorList>
            <consortium name="Ensembl"/>
        </authorList>
    </citation>
    <scope>IDENTIFICATION</scope>
    <source>
        <strain evidence="12">Thoroughbred</strain>
    </source>
</reference>
<organism evidence="12 13">
    <name type="scientific">Equus caballus</name>
    <name type="common">Horse</name>
    <dbReference type="NCBI Taxonomy" id="9796"/>
    <lineage>
        <taxon>Eukaryota</taxon>
        <taxon>Metazoa</taxon>
        <taxon>Chordata</taxon>
        <taxon>Craniata</taxon>
        <taxon>Vertebrata</taxon>
        <taxon>Euteleostomi</taxon>
        <taxon>Mammalia</taxon>
        <taxon>Eutheria</taxon>
        <taxon>Laurasiatheria</taxon>
        <taxon>Perissodactyla</taxon>
        <taxon>Equidae</taxon>
        <taxon>Equus</taxon>
    </lineage>
</organism>
<feature type="transmembrane region" description="Helical" evidence="10">
    <location>
        <begin position="212"/>
        <end position="234"/>
    </location>
</feature>
<dbReference type="OMA" id="WAFICAG"/>
<reference evidence="12 13" key="1">
    <citation type="journal article" date="2009" name="Science">
        <title>Genome sequence, comparative analysis, and population genetics of the domestic horse.</title>
        <authorList>
            <consortium name="Broad Institute Genome Sequencing Platform"/>
            <consortium name="Broad Institute Whole Genome Assembly Team"/>
            <person name="Wade C.M."/>
            <person name="Giulotto E."/>
            <person name="Sigurdsson S."/>
            <person name="Zoli M."/>
            <person name="Gnerre S."/>
            <person name="Imsland F."/>
            <person name="Lear T.L."/>
            <person name="Adelson D.L."/>
            <person name="Bailey E."/>
            <person name="Bellone R.R."/>
            <person name="Bloecker H."/>
            <person name="Distl O."/>
            <person name="Edgar R.C."/>
            <person name="Garber M."/>
            <person name="Leeb T."/>
            <person name="Mauceli E."/>
            <person name="MacLeod J.N."/>
            <person name="Penedo M.C.T."/>
            <person name="Raison J.M."/>
            <person name="Sharpe T."/>
            <person name="Vogel J."/>
            <person name="Andersson L."/>
            <person name="Antczak D.F."/>
            <person name="Biagi T."/>
            <person name="Binns M.M."/>
            <person name="Chowdhary B.P."/>
            <person name="Coleman S.J."/>
            <person name="Della Valle G."/>
            <person name="Fryc S."/>
            <person name="Guerin G."/>
            <person name="Hasegawa T."/>
            <person name="Hill E.W."/>
            <person name="Jurka J."/>
            <person name="Kiialainen A."/>
            <person name="Lindgren G."/>
            <person name="Liu J."/>
            <person name="Magnani E."/>
            <person name="Mickelson J.R."/>
            <person name="Murray J."/>
            <person name="Nergadze S.G."/>
            <person name="Onofrio R."/>
            <person name="Pedroni S."/>
            <person name="Piras M.F."/>
            <person name="Raudsepp T."/>
            <person name="Rocchi M."/>
            <person name="Roeed K.H."/>
            <person name="Ryder O.A."/>
            <person name="Searle S."/>
            <person name="Skow L."/>
            <person name="Swinburne J.E."/>
            <person name="Syvaenen A.C."/>
            <person name="Tozaki T."/>
            <person name="Valberg S.J."/>
            <person name="Vaudin M."/>
            <person name="White J.R."/>
            <person name="Zody M.C."/>
            <person name="Lander E.S."/>
            <person name="Lindblad-Toh K."/>
        </authorList>
    </citation>
    <scope>NUCLEOTIDE SEQUENCE [LARGE SCALE GENOMIC DNA]</scope>
    <source>
        <strain evidence="12 13">Thoroughbred</strain>
    </source>
</reference>
<evidence type="ECO:0000256" key="4">
    <source>
        <dbReference type="ARBA" id="ARBA00022958"/>
    </source>
</evidence>
<evidence type="ECO:0000256" key="7">
    <source>
        <dbReference type="ARBA" id="ARBA00023136"/>
    </source>
</evidence>
<evidence type="ECO:0000256" key="8">
    <source>
        <dbReference type="ARBA" id="ARBA00023303"/>
    </source>
</evidence>
<evidence type="ECO:0000259" key="11">
    <source>
        <dbReference type="Pfam" id="PF07885"/>
    </source>
</evidence>
<evidence type="ECO:0000256" key="5">
    <source>
        <dbReference type="ARBA" id="ARBA00022989"/>
    </source>
</evidence>
<dbReference type="InterPro" id="IPR013099">
    <property type="entry name" value="K_chnl_dom"/>
</dbReference>
<protein>
    <recommendedName>
        <fullName evidence="11">Potassium channel domain-containing protein</fullName>
    </recommendedName>
</protein>
<feature type="transmembrane region" description="Helical" evidence="10">
    <location>
        <begin position="68"/>
        <end position="92"/>
    </location>
</feature>
<dbReference type="InterPro" id="IPR003280">
    <property type="entry name" value="2pore_dom_K_chnl"/>
</dbReference>
<feature type="domain" description="Potassium channel" evidence="11">
    <location>
        <begin position="65"/>
        <end position="125"/>
    </location>
</feature>
<keyword evidence="8 9" id="KW-0407">Ion channel</keyword>
<evidence type="ECO:0000256" key="10">
    <source>
        <dbReference type="SAM" id="Phobius"/>
    </source>
</evidence>
<comment type="similarity">
    <text evidence="9">Belongs to the two pore domain potassium channel (TC 1.A.1.8) family.</text>
</comment>
<keyword evidence="7 10" id="KW-0472">Membrane</keyword>
<dbReference type="GO" id="GO:0071805">
    <property type="term" value="P:potassium ion transmembrane transport"/>
    <property type="evidence" value="ECO:0000318"/>
    <property type="project" value="GO_Central"/>
</dbReference>
<accession>A0A3Q2H3J0</accession>
<dbReference type="RefSeq" id="XP_023483588.1">
    <property type="nucleotide sequence ID" value="XM_023627820.2"/>
</dbReference>
<dbReference type="OrthoDB" id="297496at2759"/>
<sequence>MYIALGAMIFQALEKDFEVERRELAVDTKCDFLKNRSNMTQEDVEVFVQMMTSLILSGIPPLGNKTNALLWTFGSSFTTSLTILSTIGYGTVFPRTPGGQMFCVVFAAIGIPLTIVFFKNIGKLVSLPFEKLGNCLKHKGISEKNSSLSKNLFFIMTGALLFLALPPFVFMSLENWTYIEGVYYSFTTISAIGFGDYTIVSNPMKESQNIAYSILLLIWNLHGLAWIALVFHLITNVFQEMESKLNKNISEIEVEAESMKSGAGDPHGR</sequence>
<keyword evidence="5 10" id="KW-1133">Transmembrane helix</keyword>
<dbReference type="FunFam" id="1.10.287.70:FF:000286">
    <property type="entry name" value="Uncharacterized protein"/>
    <property type="match status" value="1"/>
</dbReference>
<dbReference type="GO" id="GO:0005886">
    <property type="term" value="C:plasma membrane"/>
    <property type="evidence" value="ECO:0000318"/>
    <property type="project" value="GO_Central"/>
</dbReference>
<keyword evidence="4" id="KW-0630">Potassium</keyword>
<evidence type="ECO:0000256" key="2">
    <source>
        <dbReference type="ARBA" id="ARBA00022448"/>
    </source>
</evidence>
<gene>
    <name evidence="12" type="primary">LOC111770287</name>
</gene>
<proteinExistence type="inferred from homology"/>
<dbReference type="PRINTS" id="PR01333">
    <property type="entry name" value="2POREKCHANEL"/>
</dbReference>
<keyword evidence="13" id="KW-1185">Reference proteome</keyword>
<feature type="transmembrane region" description="Helical" evidence="10">
    <location>
        <begin position="152"/>
        <end position="170"/>
    </location>
</feature>
<dbReference type="Ensembl" id="ENSECAT00000091606.1">
    <property type="protein sequence ID" value="ENSECAP00000075207.1"/>
    <property type="gene ID" value="ENSECAG00000038995.3"/>
</dbReference>
<evidence type="ECO:0000256" key="3">
    <source>
        <dbReference type="ARBA" id="ARBA00022692"/>
    </source>
</evidence>
<dbReference type="Pfam" id="PF07885">
    <property type="entry name" value="Ion_trans_2"/>
    <property type="match status" value="2"/>
</dbReference>
<feature type="transmembrane region" description="Helical" evidence="10">
    <location>
        <begin position="98"/>
        <end position="118"/>
    </location>
</feature>
<evidence type="ECO:0000313" key="13">
    <source>
        <dbReference type="Proteomes" id="UP000002281"/>
    </source>
</evidence>
<dbReference type="PANTHER" id="PTHR11003:SF350">
    <property type="entry name" value="POTASSIUM CHANNEL DOMAIN-CONTAINING PROTEIN"/>
    <property type="match status" value="1"/>
</dbReference>
<dbReference type="Gene3D" id="1.10.287.70">
    <property type="match status" value="1"/>
</dbReference>
<dbReference type="GO" id="GO:0015271">
    <property type="term" value="F:outward rectifier potassium channel activity"/>
    <property type="evidence" value="ECO:0000318"/>
    <property type="project" value="GO_Central"/>
</dbReference>
<keyword evidence="2 9" id="KW-0813">Transport</keyword>
<feature type="domain" description="Potassium channel" evidence="11">
    <location>
        <begin position="162"/>
        <end position="239"/>
    </location>
</feature>
<evidence type="ECO:0000256" key="1">
    <source>
        <dbReference type="ARBA" id="ARBA00004141"/>
    </source>
</evidence>
<dbReference type="PANTHER" id="PTHR11003">
    <property type="entry name" value="POTASSIUM CHANNEL, SUBFAMILY K"/>
    <property type="match status" value="1"/>
</dbReference>
<keyword evidence="3 9" id="KW-0812">Transmembrane</keyword>
<dbReference type="Bgee" id="ENSECAG00000038995">
    <property type="expression patterns" value="Expressed in testis"/>
</dbReference>
<name>A0A3Q2H3J0_HORSE</name>
<evidence type="ECO:0000256" key="6">
    <source>
        <dbReference type="ARBA" id="ARBA00023065"/>
    </source>
</evidence>
<dbReference type="GeneTree" id="ENSGT00940000164048"/>
<dbReference type="Proteomes" id="UP000002281">
    <property type="component" value="Chromosome 24"/>
</dbReference>
<evidence type="ECO:0000256" key="9">
    <source>
        <dbReference type="RuleBase" id="RU003857"/>
    </source>
</evidence>